<proteinExistence type="predicted"/>
<gene>
    <name evidence="1" type="ORF">SAMN05660841_00060</name>
</gene>
<name>A0A1T5APL7_9SPHI</name>
<reference evidence="2" key="1">
    <citation type="submission" date="2017-02" db="EMBL/GenBank/DDBJ databases">
        <authorList>
            <person name="Varghese N."/>
            <person name="Submissions S."/>
        </authorList>
    </citation>
    <scope>NUCLEOTIDE SEQUENCE [LARGE SCALE GENOMIC DNA]</scope>
    <source>
        <strain evidence="2">DSM 24091</strain>
    </source>
</reference>
<dbReference type="RefSeq" id="WP_079640428.1">
    <property type="nucleotide sequence ID" value="NZ_FUZF01000001.1"/>
</dbReference>
<dbReference type="OrthoDB" id="677920at2"/>
<dbReference type="AlphaFoldDB" id="A0A1T5APL7"/>
<evidence type="ECO:0000313" key="2">
    <source>
        <dbReference type="Proteomes" id="UP000190150"/>
    </source>
</evidence>
<dbReference type="EMBL" id="FUZF01000001">
    <property type="protein sequence ID" value="SKB36876.1"/>
    <property type="molecule type" value="Genomic_DNA"/>
</dbReference>
<protein>
    <submittedName>
        <fullName evidence="1">Uncharacterized protein</fullName>
    </submittedName>
</protein>
<dbReference type="STRING" id="1513896.SAMN05660841_00060"/>
<sequence>MEKLIFETNISTPQSAHLVQIALTQIRKIRHWKIDFESAYNLLIVEGIHLDHTEIISSLAVNGIAAERLYEE</sequence>
<keyword evidence="2" id="KW-1185">Reference proteome</keyword>
<organism evidence="1 2">
    <name type="scientific">Sphingobacterium nematocida</name>
    <dbReference type="NCBI Taxonomy" id="1513896"/>
    <lineage>
        <taxon>Bacteria</taxon>
        <taxon>Pseudomonadati</taxon>
        <taxon>Bacteroidota</taxon>
        <taxon>Sphingobacteriia</taxon>
        <taxon>Sphingobacteriales</taxon>
        <taxon>Sphingobacteriaceae</taxon>
        <taxon>Sphingobacterium</taxon>
    </lineage>
</organism>
<dbReference type="Proteomes" id="UP000190150">
    <property type="component" value="Unassembled WGS sequence"/>
</dbReference>
<evidence type="ECO:0000313" key="1">
    <source>
        <dbReference type="EMBL" id="SKB36876.1"/>
    </source>
</evidence>
<accession>A0A1T5APL7</accession>